<dbReference type="GO" id="GO:0005886">
    <property type="term" value="C:plasma membrane"/>
    <property type="evidence" value="ECO:0007669"/>
    <property type="project" value="UniProtKB-SubCell"/>
</dbReference>
<dbReference type="PANTHER" id="PTHR30482:SF17">
    <property type="entry name" value="ABC TRANSPORTER ATP-BINDING PROTEIN"/>
    <property type="match status" value="1"/>
</dbReference>
<dbReference type="PANTHER" id="PTHR30482">
    <property type="entry name" value="HIGH-AFFINITY BRANCHED-CHAIN AMINO ACID TRANSPORT SYSTEM PERMEASE"/>
    <property type="match status" value="1"/>
</dbReference>
<feature type="transmembrane region" description="Helical" evidence="6">
    <location>
        <begin position="449"/>
        <end position="473"/>
    </location>
</feature>
<feature type="transmembrane region" description="Helical" evidence="6">
    <location>
        <begin position="243"/>
        <end position="264"/>
    </location>
</feature>
<feature type="transmembrane region" description="Helical" evidence="6">
    <location>
        <begin position="312"/>
        <end position="329"/>
    </location>
</feature>
<evidence type="ECO:0000256" key="1">
    <source>
        <dbReference type="ARBA" id="ARBA00004651"/>
    </source>
</evidence>
<keyword evidence="4 6" id="KW-1133">Transmembrane helix</keyword>
<feature type="transmembrane region" description="Helical" evidence="6">
    <location>
        <begin position="51"/>
        <end position="70"/>
    </location>
</feature>
<dbReference type="EMBL" id="CASHTH010003945">
    <property type="protein sequence ID" value="CAI8051552.1"/>
    <property type="molecule type" value="Genomic_DNA"/>
</dbReference>
<evidence type="ECO:0000313" key="8">
    <source>
        <dbReference type="Proteomes" id="UP001174909"/>
    </source>
</evidence>
<dbReference type="InterPro" id="IPR043428">
    <property type="entry name" value="LivM-like"/>
</dbReference>
<feature type="transmembrane region" description="Helical" evidence="6">
    <location>
        <begin position="12"/>
        <end position="31"/>
    </location>
</feature>
<comment type="subcellular location">
    <subcellularLocation>
        <location evidence="1">Cell membrane</location>
        <topology evidence="1">Multi-pass membrane protein</topology>
    </subcellularLocation>
</comment>
<evidence type="ECO:0000256" key="2">
    <source>
        <dbReference type="ARBA" id="ARBA00022475"/>
    </source>
</evidence>
<evidence type="ECO:0000256" key="5">
    <source>
        <dbReference type="ARBA" id="ARBA00023136"/>
    </source>
</evidence>
<evidence type="ECO:0000256" key="3">
    <source>
        <dbReference type="ARBA" id="ARBA00022692"/>
    </source>
</evidence>
<feature type="transmembrane region" description="Helical" evidence="6">
    <location>
        <begin position="485"/>
        <end position="509"/>
    </location>
</feature>
<feature type="transmembrane region" description="Helical" evidence="6">
    <location>
        <begin position="284"/>
        <end position="305"/>
    </location>
</feature>
<keyword evidence="3 6" id="KW-0812">Transmembrane</keyword>
<gene>
    <name evidence="7" type="ORF">GBAR_LOCUS28220</name>
</gene>
<evidence type="ECO:0000256" key="6">
    <source>
        <dbReference type="SAM" id="Phobius"/>
    </source>
</evidence>
<dbReference type="AlphaFoldDB" id="A0AA35XI07"/>
<dbReference type="GO" id="GO:0015658">
    <property type="term" value="F:branched-chain amino acid transmembrane transporter activity"/>
    <property type="evidence" value="ECO:0007669"/>
    <property type="project" value="InterPro"/>
</dbReference>
<dbReference type="Proteomes" id="UP001174909">
    <property type="component" value="Unassembled WGS sequence"/>
</dbReference>
<feature type="transmembrane region" description="Helical" evidence="6">
    <location>
        <begin position="132"/>
        <end position="160"/>
    </location>
</feature>
<dbReference type="CDD" id="cd06582">
    <property type="entry name" value="TM_PBP1_LivH_like"/>
    <property type="match status" value="1"/>
</dbReference>
<dbReference type="CDD" id="cd06581">
    <property type="entry name" value="TM_PBP1_LivM_like"/>
    <property type="match status" value="1"/>
</dbReference>
<name>A0AA35XI07_GEOBA</name>
<keyword evidence="5 6" id="KW-0472">Membrane</keyword>
<accession>A0AA35XI07</accession>
<protein>
    <submittedName>
        <fullName evidence="7">High-affinity branched-chain amino acid transport system permease protein LivM</fullName>
    </submittedName>
</protein>
<proteinExistence type="predicted"/>
<evidence type="ECO:0000313" key="7">
    <source>
        <dbReference type="EMBL" id="CAI8051552.1"/>
    </source>
</evidence>
<feature type="transmembrane region" description="Helical" evidence="6">
    <location>
        <begin position="210"/>
        <end position="231"/>
    </location>
</feature>
<sequence>MSISSCWRPFAAFLVLEDVLLLIWGTDPYLASEPLGLLGQTEIAGLPFDNYSLSMVLLSAVVAAALWYGLNRTMFGKLLLAVIYDRELAQAMGINVNRVFLLTFMLGSFLGALGGAYQAPAISVQPGIGVEVIVLAFAVVVIGGMGSIPGALIGSVIVGVARAFAVHQEPALELFVIYMIMAAVLIVRPQGLFAPRQGEKHMSWRRDKTLWGLTLGLAGLLLFNFVVPEWFRSILTLSLARGSVALGLLVLWRCGLISFGHALYFGFGAYTVGLMGRYLGITDAFLTIACGVATAGLFAYLLGFLLRQYRGIFFALLNMAFSMILYGVLAKLEELGSTDGISLEVTTYLWYAPLGAENKTALFIFAAILTWGVAVLVHLYLRSTLGNMTTAVRENEIRLGYLGYSGERAVHAKYVISGLVGGFGGAIAALTIGHVDPDSMAYWPVSGDFVFIAILSGTGNVVAPFIGALMYELIRTYAFDLFPGIWQLIMGGTLLAIIMFLPNGLWSLVDRRRSRAGARALPAEREEG</sequence>
<organism evidence="7 8">
    <name type="scientific">Geodia barretti</name>
    <name type="common">Barrett's horny sponge</name>
    <dbReference type="NCBI Taxonomy" id="519541"/>
    <lineage>
        <taxon>Eukaryota</taxon>
        <taxon>Metazoa</taxon>
        <taxon>Porifera</taxon>
        <taxon>Demospongiae</taxon>
        <taxon>Heteroscleromorpha</taxon>
        <taxon>Tetractinellida</taxon>
        <taxon>Astrophorina</taxon>
        <taxon>Geodiidae</taxon>
        <taxon>Geodia</taxon>
    </lineage>
</organism>
<reference evidence="7" key="1">
    <citation type="submission" date="2023-03" db="EMBL/GenBank/DDBJ databases">
        <authorList>
            <person name="Steffen K."/>
            <person name="Cardenas P."/>
        </authorList>
    </citation>
    <scope>NUCLEOTIDE SEQUENCE</scope>
</reference>
<comment type="caution">
    <text evidence="7">The sequence shown here is derived from an EMBL/GenBank/DDBJ whole genome shotgun (WGS) entry which is preliminary data.</text>
</comment>
<feature type="transmembrane region" description="Helical" evidence="6">
    <location>
        <begin position="172"/>
        <end position="190"/>
    </location>
</feature>
<evidence type="ECO:0000256" key="4">
    <source>
        <dbReference type="ARBA" id="ARBA00022989"/>
    </source>
</evidence>
<keyword evidence="2" id="KW-1003">Cell membrane</keyword>
<dbReference type="InterPro" id="IPR001851">
    <property type="entry name" value="ABC_transp_permease"/>
</dbReference>
<feature type="transmembrane region" description="Helical" evidence="6">
    <location>
        <begin position="360"/>
        <end position="381"/>
    </location>
</feature>
<keyword evidence="8" id="KW-1185">Reference proteome</keyword>
<dbReference type="Pfam" id="PF02653">
    <property type="entry name" value="BPD_transp_2"/>
    <property type="match status" value="2"/>
</dbReference>
<feature type="transmembrane region" description="Helical" evidence="6">
    <location>
        <begin position="99"/>
        <end position="120"/>
    </location>
</feature>